<feature type="transmembrane region" description="Helical" evidence="1">
    <location>
        <begin position="48"/>
        <end position="68"/>
    </location>
</feature>
<evidence type="ECO:0000313" key="4">
    <source>
        <dbReference type="Proteomes" id="UP001595814"/>
    </source>
</evidence>
<protein>
    <submittedName>
        <fullName evidence="3">Ion channel</fullName>
    </submittedName>
</protein>
<keyword evidence="1" id="KW-1133">Transmembrane helix</keyword>
<name>A0ABV8JK57_9FLAO</name>
<gene>
    <name evidence="3" type="ORF">ACFOUT_02720</name>
</gene>
<dbReference type="RefSeq" id="WP_192462303.1">
    <property type="nucleotide sequence ID" value="NZ_JACYFJ010000003.1"/>
</dbReference>
<comment type="caution">
    <text evidence="3">The sequence shown here is derived from an EMBL/GenBank/DDBJ whole genome shotgun (WGS) entry which is preliminary data.</text>
</comment>
<dbReference type="Gene3D" id="1.10.287.70">
    <property type="match status" value="1"/>
</dbReference>
<evidence type="ECO:0000256" key="1">
    <source>
        <dbReference type="SAM" id="Phobius"/>
    </source>
</evidence>
<dbReference type="SUPFAM" id="SSF81324">
    <property type="entry name" value="Voltage-gated potassium channels"/>
    <property type="match status" value="1"/>
</dbReference>
<evidence type="ECO:0000313" key="3">
    <source>
        <dbReference type="EMBL" id="MFC4094770.1"/>
    </source>
</evidence>
<feature type="transmembrane region" description="Helical" evidence="1">
    <location>
        <begin position="21"/>
        <end position="42"/>
    </location>
</feature>
<organism evidence="3 4">
    <name type="scientific">Euzebyella saccharophila</name>
    <dbReference type="NCBI Taxonomy" id="679664"/>
    <lineage>
        <taxon>Bacteria</taxon>
        <taxon>Pseudomonadati</taxon>
        <taxon>Bacteroidota</taxon>
        <taxon>Flavobacteriia</taxon>
        <taxon>Flavobacteriales</taxon>
        <taxon>Flavobacteriaceae</taxon>
        <taxon>Euzebyella</taxon>
    </lineage>
</organism>
<dbReference type="InterPro" id="IPR013099">
    <property type="entry name" value="K_chnl_dom"/>
</dbReference>
<feature type="transmembrane region" description="Helical" evidence="1">
    <location>
        <begin position="157"/>
        <end position="176"/>
    </location>
</feature>
<feature type="domain" description="Potassium channel" evidence="2">
    <location>
        <begin position="99"/>
        <end position="177"/>
    </location>
</feature>
<accession>A0ABV8JK57</accession>
<dbReference type="Pfam" id="PF07885">
    <property type="entry name" value="Ion_trans_2"/>
    <property type="match status" value="1"/>
</dbReference>
<dbReference type="EMBL" id="JBHSAW010000003">
    <property type="protein sequence ID" value="MFC4094770.1"/>
    <property type="molecule type" value="Genomic_DNA"/>
</dbReference>
<proteinExistence type="predicted"/>
<evidence type="ECO:0000259" key="2">
    <source>
        <dbReference type="Pfam" id="PF07885"/>
    </source>
</evidence>
<feature type="transmembrane region" description="Helical" evidence="1">
    <location>
        <begin position="80"/>
        <end position="101"/>
    </location>
</feature>
<feature type="transmembrane region" description="Helical" evidence="1">
    <location>
        <begin position="125"/>
        <end position="145"/>
    </location>
</feature>
<keyword evidence="1" id="KW-0812">Transmembrane</keyword>
<keyword evidence="4" id="KW-1185">Reference proteome</keyword>
<dbReference type="Proteomes" id="UP001595814">
    <property type="component" value="Unassembled WGS sequence"/>
</dbReference>
<reference evidence="4" key="1">
    <citation type="journal article" date="2019" name="Int. J. Syst. Evol. Microbiol.">
        <title>The Global Catalogue of Microorganisms (GCM) 10K type strain sequencing project: providing services to taxonomists for standard genome sequencing and annotation.</title>
        <authorList>
            <consortium name="The Broad Institute Genomics Platform"/>
            <consortium name="The Broad Institute Genome Sequencing Center for Infectious Disease"/>
            <person name="Wu L."/>
            <person name="Ma J."/>
        </authorList>
    </citation>
    <scope>NUCLEOTIDE SEQUENCE [LARGE SCALE GENOMIC DNA]</scope>
    <source>
        <strain evidence="4">CECT 7477</strain>
    </source>
</reference>
<sequence>MSDTKDLEHTDAFYTQLFSKAWVTMAIIAGLSVISLWVVPVLKGHVWLSWSILVFAMIKTFFIVRLSFDQLMKIIGQSHLLSHILVLFGLLISLIIISFAIDFTSLYHFNDSNFKSEQYIDGMELAVFLEYLYFSTITFSSVGYGDIVPSSILSKTLVMLEVALRFFVLVFGIANINQIRINNED</sequence>
<keyword evidence="1" id="KW-0472">Membrane</keyword>